<accession>A0A9D1PXT9</accession>
<keyword evidence="3" id="KW-0808">Transferase</keyword>
<evidence type="ECO:0000259" key="2">
    <source>
        <dbReference type="PROSITE" id="PS51186"/>
    </source>
</evidence>
<name>A0A9D1PXT9_9BACT</name>
<keyword evidence="3" id="KW-0012">Acyltransferase</keyword>
<dbReference type="EMBL" id="DXHV01000053">
    <property type="protein sequence ID" value="HIW00508.1"/>
    <property type="molecule type" value="Genomic_DNA"/>
</dbReference>
<dbReference type="Proteomes" id="UP000886752">
    <property type="component" value="Unassembled WGS sequence"/>
</dbReference>
<dbReference type="InterPro" id="IPR016181">
    <property type="entry name" value="Acyl_CoA_acyltransferase"/>
</dbReference>
<sequence length="192" mass="21931">MEHQKVNQKENRQEHRKENRKEHRADRLLFRKATQADEGQVYALICDMEQRALPREAFAEIFARQLEDEHYCCLVCELDQSESGQSGQQPELAGVLNLRLEDQLHHAGRIAEIMEFAVAASCRSGGLGRLLFARACDLAREQGCTQIEVACNQLRTRTHGFYLKQGMHNFHFKFSKSLTGTDADAGENRLGR</sequence>
<dbReference type="Pfam" id="PF00583">
    <property type="entry name" value="Acetyltransf_1"/>
    <property type="match status" value="1"/>
</dbReference>
<dbReference type="GO" id="GO:0016747">
    <property type="term" value="F:acyltransferase activity, transferring groups other than amino-acyl groups"/>
    <property type="evidence" value="ECO:0007669"/>
    <property type="project" value="InterPro"/>
</dbReference>
<dbReference type="PROSITE" id="PS51186">
    <property type="entry name" value="GNAT"/>
    <property type="match status" value="1"/>
</dbReference>
<evidence type="ECO:0000313" key="3">
    <source>
        <dbReference type="EMBL" id="HIW00508.1"/>
    </source>
</evidence>
<dbReference type="InterPro" id="IPR000182">
    <property type="entry name" value="GNAT_dom"/>
</dbReference>
<comment type="caution">
    <text evidence="3">The sequence shown here is derived from an EMBL/GenBank/DDBJ whole genome shotgun (WGS) entry which is preliminary data.</text>
</comment>
<evidence type="ECO:0000313" key="4">
    <source>
        <dbReference type="Proteomes" id="UP000886752"/>
    </source>
</evidence>
<dbReference type="Gene3D" id="3.40.630.30">
    <property type="match status" value="1"/>
</dbReference>
<dbReference type="CDD" id="cd04301">
    <property type="entry name" value="NAT_SF"/>
    <property type="match status" value="1"/>
</dbReference>
<dbReference type="AlphaFoldDB" id="A0A9D1PXT9"/>
<protein>
    <submittedName>
        <fullName evidence="3">GNAT family N-acetyltransferase</fullName>
        <ecNumber evidence="3">2.3.1.-</ecNumber>
    </submittedName>
</protein>
<feature type="domain" description="N-acetyltransferase" evidence="2">
    <location>
        <begin position="28"/>
        <end position="192"/>
    </location>
</feature>
<feature type="region of interest" description="Disordered" evidence="1">
    <location>
        <begin position="1"/>
        <end position="28"/>
    </location>
</feature>
<organism evidence="3 4">
    <name type="scientific">Candidatus Desulfovibrio intestinipullorum</name>
    <dbReference type="NCBI Taxonomy" id="2838536"/>
    <lineage>
        <taxon>Bacteria</taxon>
        <taxon>Pseudomonadati</taxon>
        <taxon>Thermodesulfobacteriota</taxon>
        <taxon>Desulfovibrionia</taxon>
        <taxon>Desulfovibrionales</taxon>
        <taxon>Desulfovibrionaceae</taxon>
        <taxon>Desulfovibrio</taxon>
    </lineage>
</organism>
<gene>
    <name evidence="3" type="ORF">H9894_04890</name>
</gene>
<proteinExistence type="predicted"/>
<dbReference type="SUPFAM" id="SSF55729">
    <property type="entry name" value="Acyl-CoA N-acyltransferases (Nat)"/>
    <property type="match status" value="1"/>
</dbReference>
<reference evidence="3" key="1">
    <citation type="journal article" date="2021" name="PeerJ">
        <title>Extensive microbial diversity within the chicken gut microbiome revealed by metagenomics and culture.</title>
        <authorList>
            <person name="Gilroy R."/>
            <person name="Ravi A."/>
            <person name="Getino M."/>
            <person name="Pursley I."/>
            <person name="Horton D.L."/>
            <person name="Alikhan N.F."/>
            <person name="Baker D."/>
            <person name="Gharbi K."/>
            <person name="Hall N."/>
            <person name="Watson M."/>
            <person name="Adriaenssens E.M."/>
            <person name="Foster-Nyarko E."/>
            <person name="Jarju S."/>
            <person name="Secka A."/>
            <person name="Antonio M."/>
            <person name="Oren A."/>
            <person name="Chaudhuri R.R."/>
            <person name="La Ragione R."/>
            <person name="Hildebrand F."/>
            <person name="Pallen M.J."/>
        </authorList>
    </citation>
    <scope>NUCLEOTIDE SEQUENCE</scope>
    <source>
        <strain evidence="3">ChiHecec2B26-446</strain>
    </source>
</reference>
<evidence type="ECO:0000256" key="1">
    <source>
        <dbReference type="SAM" id="MobiDB-lite"/>
    </source>
</evidence>
<reference evidence="3" key="2">
    <citation type="submission" date="2021-04" db="EMBL/GenBank/DDBJ databases">
        <authorList>
            <person name="Gilroy R."/>
        </authorList>
    </citation>
    <scope>NUCLEOTIDE SEQUENCE</scope>
    <source>
        <strain evidence="3">ChiHecec2B26-446</strain>
    </source>
</reference>
<dbReference type="EC" id="2.3.1.-" evidence="3"/>